<sequence>MKNKKEQEGCSDCSENANNGSSTGTDSCTASPSANCTWWCSSSFFKDFPQQHEKEQHIFPMLSPVPYERIYFEEDAEGGQEKNKTKEFGTMHQQKQCGHQACCHHHAKKPHGKKCCYQYPTSYSASSHHSQNSTNENEVPVENFYFSRDIIHDTSTKFSILGTAHHQPDDEGAGLSRLQEERGGGAVYYRRSVSNIRSTFVSKEAPQIHSHQISMLNKQTRGGQATIDEDKNSFAHSSMSSSIRTNTSTLGTKKKKSQKQDLSATMNFPYKKQYATMNVASSTSSSPRRTAVLWKEGEEQDRLEKHFNVDWQMKFLRSFYSKKEQTREEQGNHDDKVNEDQNEMIREEEEYQEIENDSHVANESSASTLENKGQNNNDEVDEDEVEIIAINLPNNHNTLQEYELMTKKRLVACIDQTDLSRYQLQEFEMKINFPRDFYLRQFLVERQQRAKKKKNTRKWRKRKVQP</sequence>
<comment type="caution">
    <text evidence="2">The sequence shown here is derived from an EMBL/GenBank/DDBJ whole genome shotgun (WGS) entry which is preliminary data.</text>
</comment>
<evidence type="ECO:0000313" key="2">
    <source>
        <dbReference type="EMBL" id="GFH52852.1"/>
    </source>
</evidence>
<feature type="compositionally biased region" description="Polar residues" evidence="1">
    <location>
        <begin position="359"/>
        <end position="374"/>
    </location>
</feature>
<keyword evidence="3" id="KW-1185">Reference proteome</keyword>
<organism evidence="2 3">
    <name type="scientific">Chaetoceros tenuissimus</name>
    <dbReference type="NCBI Taxonomy" id="426638"/>
    <lineage>
        <taxon>Eukaryota</taxon>
        <taxon>Sar</taxon>
        <taxon>Stramenopiles</taxon>
        <taxon>Ochrophyta</taxon>
        <taxon>Bacillariophyta</taxon>
        <taxon>Coscinodiscophyceae</taxon>
        <taxon>Chaetocerotophycidae</taxon>
        <taxon>Chaetocerotales</taxon>
        <taxon>Chaetocerotaceae</taxon>
        <taxon>Chaetoceros</taxon>
    </lineage>
</organism>
<feature type="region of interest" description="Disordered" evidence="1">
    <location>
        <begin position="1"/>
        <end position="31"/>
    </location>
</feature>
<evidence type="ECO:0000256" key="1">
    <source>
        <dbReference type="SAM" id="MobiDB-lite"/>
    </source>
</evidence>
<evidence type="ECO:0000313" key="3">
    <source>
        <dbReference type="Proteomes" id="UP001054902"/>
    </source>
</evidence>
<feature type="region of interest" description="Disordered" evidence="1">
    <location>
        <begin position="234"/>
        <end position="262"/>
    </location>
</feature>
<accession>A0AAD3CVK8</accession>
<feature type="region of interest" description="Disordered" evidence="1">
    <location>
        <begin position="348"/>
        <end position="379"/>
    </location>
</feature>
<reference evidence="2 3" key="1">
    <citation type="journal article" date="2021" name="Sci. Rep.">
        <title>The genome of the diatom Chaetoceros tenuissimus carries an ancient integrated fragment of an extant virus.</title>
        <authorList>
            <person name="Hongo Y."/>
            <person name="Kimura K."/>
            <person name="Takaki Y."/>
            <person name="Yoshida Y."/>
            <person name="Baba S."/>
            <person name="Kobayashi G."/>
            <person name="Nagasaki K."/>
            <person name="Hano T."/>
            <person name="Tomaru Y."/>
        </authorList>
    </citation>
    <scope>NUCLEOTIDE SEQUENCE [LARGE SCALE GENOMIC DNA]</scope>
    <source>
        <strain evidence="2 3">NIES-3715</strain>
    </source>
</reference>
<name>A0AAD3CVK8_9STRA</name>
<feature type="compositionally biased region" description="Polar residues" evidence="1">
    <location>
        <begin position="13"/>
        <end position="31"/>
    </location>
</feature>
<protein>
    <submittedName>
        <fullName evidence="2">Uncharacterized protein</fullName>
    </submittedName>
</protein>
<feature type="compositionally biased region" description="Low complexity" evidence="1">
    <location>
        <begin position="237"/>
        <end position="249"/>
    </location>
</feature>
<dbReference type="AlphaFoldDB" id="A0AAD3CVK8"/>
<dbReference type="Proteomes" id="UP001054902">
    <property type="component" value="Unassembled WGS sequence"/>
</dbReference>
<gene>
    <name evidence="2" type="ORF">CTEN210_09328</name>
</gene>
<dbReference type="EMBL" id="BLLK01000046">
    <property type="protein sequence ID" value="GFH52852.1"/>
    <property type="molecule type" value="Genomic_DNA"/>
</dbReference>
<proteinExistence type="predicted"/>